<feature type="chain" id="PRO_5031154327" description="Aromatic hydrocarbon degradation protein" evidence="8">
    <location>
        <begin position="19"/>
        <end position="481"/>
    </location>
</feature>
<keyword evidence="5 8" id="KW-0732">Signal</keyword>
<evidence type="ECO:0000256" key="1">
    <source>
        <dbReference type="ARBA" id="ARBA00004571"/>
    </source>
</evidence>
<dbReference type="Gene3D" id="2.40.160.60">
    <property type="entry name" value="Outer membrane protein transport protein (OMPP1/FadL/TodX)"/>
    <property type="match status" value="1"/>
</dbReference>
<dbReference type="EMBL" id="DRTD01000503">
    <property type="protein sequence ID" value="HHE55476.1"/>
    <property type="molecule type" value="Genomic_DNA"/>
</dbReference>
<dbReference type="AlphaFoldDB" id="A0A7V5H428"/>
<protein>
    <recommendedName>
        <fullName evidence="10">Aromatic hydrocarbon degradation protein</fullName>
    </recommendedName>
</protein>
<keyword evidence="6" id="KW-0472">Membrane</keyword>
<evidence type="ECO:0000256" key="8">
    <source>
        <dbReference type="SAM" id="SignalP"/>
    </source>
</evidence>
<evidence type="ECO:0000256" key="3">
    <source>
        <dbReference type="ARBA" id="ARBA00022452"/>
    </source>
</evidence>
<keyword evidence="7" id="KW-0998">Cell outer membrane</keyword>
<proteinExistence type="inferred from homology"/>
<comment type="caution">
    <text evidence="9">The sequence shown here is derived from an EMBL/GenBank/DDBJ whole genome shotgun (WGS) entry which is preliminary data.</text>
</comment>
<dbReference type="Proteomes" id="UP000886111">
    <property type="component" value="Unassembled WGS sequence"/>
</dbReference>
<sequence length="481" mass="55066">MKGKFLFLILIFTVSLWAQNVEEAVNLVENETGFGVKAAALGNAFTGVADDYSAIYWNPAGLAQIKMQQIYGSLNHLKLQTDATYLGNKSTFDQGFTKFQSFGYVYPFPVRRGSLVLAIGYQRIKDLNHVVQYSGFNPNSNDLAFSFNDLGYDGLILPFDLDLNISQSIKEEGHLSEWSIGGAIDLAPNFSAGATINFLGGGSDYRLKYLQEDVKGTNAYNIYDNNDQLIENFYYNYYQLEQLVNTDYSGFEFKLGGMWRLDNSLRVGGNITFPVKLSVEETWTFSDELSYDIYSISDDVTYHFVEPYDSVGKFSYNIKVPFKFDLGISYSIKNLMLTAAGRYVDWTQLKLERDDNTAEWYETYFTRQNDQVPLILRDVFSYSAGAQLALFNNRLQLRAGYRYVPSPLKDVDKKVDKRYFSVGAGFAAAENTQVDVAFIRGVYEADKYYRYDWDYDQTLEPMQTKEKYQMDRLQVGIRLNF</sequence>
<evidence type="ECO:0000256" key="2">
    <source>
        <dbReference type="ARBA" id="ARBA00008163"/>
    </source>
</evidence>
<comment type="similarity">
    <text evidence="2">Belongs to the OmpP1/FadL family.</text>
</comment>
<evidence type="ECO:0000313" key="9">
    <source>
        <dbReference type="EMBL" id="HHE55476.1"/>
    </source>
</evidence>
<dbReference type="PANTHER" id="PTHR35093">
    <property type="entry name" value="OUTER MEMBRANE PROTEIN NMB0088-RELATED"/>
    <property type="match status" value="1"/>
</dbReference>
<feature type="signal peptide" evidence="8">
    <location>
        <begin position="1"/>
        <end position="18"/>
    </location>
</feature>
<reference evidence="9" key="1">
    <citation type="journal article" date="2020" name="mSystems">
        <title>Genome- and Community-Level Interaction Insights into Carbon Utilization and Element Cycling Functions of Hydrothermarchaeota in Hydrothermal Sediment.</title>
        <authorList>
            <person name="Zhou Z."/>
            <person name="Liu Y."/>
            <person name="Xu W."/>
            <person name="Pan J."/>
            <person name="Luo Z.H."/>
            <person name="Li M."/>
        </authorList>
    </citation>
    <scope>NUCLEOTIDE SEQUENCE [LARGE SCALE GENOMIC DNA]</scope>
    <source>
        <strain evidence="9">HyVt-76</strain>
    </source>
</reference>
<dbReference type="GO" id="GO:0015483">
    <property type="term" value="F:long-chain fatty acid transporting porin activity"/>
    <property type="evidence" value="ECO:0007669"/>
    <property type="project" value="TreeGrafter"/>
</dbReference>
<dbReference type="PANTHER" id="PTHR35093:SF8">
    <property type="entry name" value="OUTER MEMBRANE PROTEIN NMB0088-RELATED"/>
    <property type="match status" value="1"/>
</dbReference>
<evidence type="ECO:0000256" key="4">
    <source>
        <dbReference type="ARBA" id="ARBA00022692"/>
    </source>
</evidence>
<dbReference type="Pfam" id="PF03349">
    <property type="entry name" value="Toluene_X"/>
    <property type="match status" value="1"/>
</dbReference>
<gene>
    <name evidence="9" type="ORF">ENL21_06815</name>
</gene>
<comment type="subcellular location">
    <subcellularLocation>
        <location evidence="1">Cell outer membrane</location>
        <topology evidence="1">Multi-pass membrane protein</topology>
    </subcellularLocation>
</comment>
<organism evidence="9">
    <name type="scientific">Caldithrix abyssi</name>
    <dbReference type="NCBI Taxonomy" id="187145"/>
    <lineage>
        <taxon>Bacteria</taxon>
        <taxon>Pseudomonadati</taxon>
        <taxon>Calditrichota</taxon>
        <taxon>Calditrichia</taxon>
        <taxon>Calditrichales</taxon>
        <taxon>Calditrichaceae</taxon>
        <taxon>Caldithrix</taxon>
    </lineage>
</organism>
<evidence type="ECO:0008006" key="10">
    <source>
        <dbReference type="Google" id="ProtNLM"/>
    </source>
</evidence>
<evidence type="ECO:0000256" key="7">
    <source>
        <dbReference type="ARBA" id="ARBA00023237"/>
    </source>
</evidence>
<dbReference type="SUPFAM" id="SSF56935">
    <property type="entry name" value="Porins"/>
    <property type="match status" value="1"/>
</dbReference>
<dbReference type="GO" id="GO:0009279">
    <property type="term" value="C:cell outer membrane"/>
    <property type="evidence" value="ECO:0007669"/>
    <property type="project" value="UniProtKB-SubCell"/>
</dbReference>
<evidence type="ECO:0000256" key="5">
    <source>
        <dbReference type="ARBA" id="ARBA00022729"/>
    </source>
</evidence>
<name>A0A7V5H428_CALAY</name>
<keyword evidence="4" id="KW-0812">Transmembrane</keyword>
<evidence type="ECO:0000256" key="6">
    <source>
        <dbReference type="ARBA" id="ARBA00023136"/>
    </source>
</evidence>
<accession>A0A7V5H428</accession>
<keyword evidence="3" id="KW-1134">Transmembrane beta strand</keyword>
<dbReference type="InterPro" id="IPR005017">
    <property type="entry name" value="OMPP1/FadL/TodX"/>
</dbReference>